<organism evidence="2 3">
    <name type="scientific">Knipowitschia caucasica</name>
    <name type="common">Caucasian dwarf goby</name>
    <name type="synonym">Pomatoschistus caucasicus</name>
    <dbReference type="NCBI Taxonomy" id="637954"/>
    <lineage>
        <taxon>Eukaryota</taxon>
        <taxon>Metazoa</taxon>
        <taxon>Chordata</taxon>
        <taxon>Craniata</taxon>
        <taxon>Vertebrata</taxon>
        <taxon>Euteleostomi</taxon>
        <taxon>Actinopterygii</taxon>
        <taxon>Neopterygii</taxon>
        <taxon>Teleostei</taxon>
        <taxon>Neoteleostei</taxon>
        <taxon>Acanthomorphata</taxon>
        <taxon>Gobiaria</taxon>
        <taxon>Gobiiformes</taxon>
        <taxon>Gobioidei</taxon>
        <taxon>Gobiidae</taxon>
        <taxon>Gobiinae</taxon>
        <taxon>Knipowitschia</taxon>
    </lineage>
</organism>
<keyword evidence="3" id="KW-1185">Reference proteome</keyword>
<dbReference type="EMBL" id="OZ035837">
    <property type="protein sequence ID" value="CAL1581405.1"/>
    <property type="molecule type" value="Genomic_DNA"/>
</dbReference>
<proteinExistence type="predicted"/>
<evidence type="ECO:0000256" key="1">
    <source>
        <dbReference type="SAM" id="MobiDB-lite"/>
    </source>
</evidence>
<feature type="region of interest" description="Disordered" evidence="1">
    <location>
        <begin position="50"/>
        <end position="76"/>
    </location>
</feature>
<feature type="region of interest" description="Disordered" evidence="1">
    <location>
        <begin position="98"/>
        <end position="121"/>
    </location>
</feature>
<gene>
    <name evidence="2" type="ORF">KC01_LOCUS12168</name>
</gene>
<dbReference type="Proteomes" id="UP001497482">
    <property type="component" value="Chromosome 15"/>
</dbReference>
<protein>
    <submittedName>
        <fullName evidence="2">Uncharacterized protein</fullName>
    </submittedName>
</protein>
<sequence length="121" mass="13116">MTHSSTQQLYTAVQQRSSSFCLELLSSLSLGTRLQQHSAQRLTLDVREPLLSSSTAAPRTHAPPHGSAPVHRTPYTPTPLSLFCRTHLLLADLSYVHAVPTPGTESPKAAAEKSLSMGRQD</sequence>
<reference evidence="2 3" key="1">
    <citation type="submission" date="2024-04" db="EMBL/GenBank/DDBJ databases">
        <authorList>
            <person name="Waldvogel A.-M."/>
            <person name="Schoenle A."/>
        </authorList>
    </citation>
    <scope>NUCLEOTIDE SEQUENCE [LARGE SCALE GENOMIC DNA]</scope>
</reference>
<dbReference type="AlphaFoldDB" id="A0AAV2JV87"/>
<accession>A0AAV2JV87</accession>
<evidence type="ECO:0000313" key="2">
    <source>
        <dbReference type="EMBL" id="CAL1581405.1"/>
    </source>
</evidence>
<evidence type="ECO:0000313" key="3">
    <source>
        <dbReference type="Proteomes" id="UP001497482"/>
    </source>
</evidence>
<name>A0AAV2JV87_KNICA</name>